<accession>A0A9P6LV46</accession>
<keyword evidence="3" id="KW-1185">Reference proteome</keyword>
<name>A0A9P6LV46_9FUNG</name>
<reference evidence="2" key="1">
    <citation type="journal article" date="2020" name="Fungal Divers.">
        <title>Resolving the Mortierellaceae phylogeny through synthesis of multi-gene phylogenetics and phylogenomics.</title>
        <authorList>
            <person name="Vandepol N."/>
            <person name="Liber J."/>
            <person name="Desiro A."/>
            <person name="Na H."/>
            <person name="Kennedy M."/>
            <person name="Barry K."/>
            <person name="Grigoriev I.V."/>
            <person name="Miller A.N."/>
            <person name="O'Donnell K."/>
            <person name="Stajich J.E."/>
            <person name="Bonito G."/>
        </authorList>
    </citation>
    <scope>NUCLEOTIDE SEQUENCE</scope>
    <source>
        <strain evidence="2">MES-2147</strain>
    </source>
</reference>
<evidence type="ECO:0000313" key="2">
    <source>
        <dbReference type="EMBL" id="KAF9944757.1"/>
    </source>
</evidence>
<dbReference type="AlphaFoldDB" id="A0A9P6LV46"/>
<feature type="compositionally biased region" description="Basic residues" evidence="1">
    <location>
        <begin position="96"/>
        <end position="110"/>
    </location>
</feature>
<dbReference type="Proteomes" id="UP000749646">
    <property type="component" value="Unassembled WGS sequence"/>
</dbReference>
<gene>
    <name evidence="2" type="ORF">BGZ65_011636</name>
</gene>
<sequence>MRFPHTELCTICTAASVVSSVLIQSGNGDSEKSSREEGFQAMRHKRSQNFNKYRTIDRPAPPDPLVLATEEASEMMAIDEATKTAARQHCAPPGKTPRHRPRYSVRKRTR</sequence>
<feature type="region of interest" description="Disordered" evidence="1">
    <location>
        <begin position="82"/>
        <end position="110"/>
    </location>
</feature>
<evidence type="ECO:0000313" key="3">
    <source>
        <dbReference type="Proteomes" id="UP000749646"/>
    </source>
</evidence>
<organism evidence="2 3">
    <name type="scientific">Modicella reniformis</name>
    <dbReference type="NCBI Taxonomy" id="1440133"/>
    <lineage>
        <taxon>Eukaryota</taxon>
        <taxon>Fungi</taxon>
        <taxon>Fungi incertae sedis</taxon>
        <taxon>Mucoromycota</taxon>
        <taxon>Mortierellomycotina</taxon>
        <taxon>Mortierellomycetes</taxon>
        <taxon>Mortierellales</taxon>
        <taxon>Mortierellaceae</taxon>
        <taxon>Modicella</taxon>
    </lineage>
</organism>
<evidence type="ECO:0000256" key="1">
    <source>
        <dbReference type="SAM" id="MobiDB-lite"/>
    </source>
</evidence>
<feature type="non-terminal residue" evidence="2">
    <location>
        <position position="1"/>
    </location>
</feature>
<protein>
    <submittedName>
        <fullName evidence="2">Uncharacterized protein</fullName>
    </submittedName>
</protein>
<comment type="caution">
    <text evidence="2">The sequence shown here is derived from an EMBL/GenBank/DDBJ whole genome shotgun (WGS) entry which is preliminary data.</text>
</comment>
<dbReference type="EMBL" id="JAAAHW010008248">
    <property type="protein sequence ID" value="KAF9944757.1"/>
    <property type="molecule type" value="Genomic_DNA"/>
</dbReference>
<feature type="compositionally biased region" description="Basic and acidic residues" evidence="1">
    <location>
        <begin position="29"/>
        <end position="38"/>
    </location>
</feature>
<proteinExistence type="predicted"/>
<feature type="region of interest" description="Disordered" evidence="1">
    <location>
        <begin position="25"/>
        <end position="63"/>
    </location>
</feature>